<comment type="caution">
    <text evidence="1">The sequence shown here is derived from an EMBL/GenBank/DDBJ whole genome shotgun (WGS) entry which is preliminary data.</text>
</comment>
<accession>A0A6D2K426</accession>
<protein>
    <recommendedName>
        <fullName evidence="3">Retrotransposon Copia-like N-terminal domain-containing protein</fullName>
    </recommendedName>
</protein>
<organism evidence="1 2">
    <name type="scientific">Microthlaspi erraticum</name>
    <dbReference type="NCBI Taxonomy" id="1685480"/>
    <lineage>
        <taxon>Eukaryota</taxon>
        <taxon>Viridiplantae</taxon>
        <taxon>Streptophyta</taxon>
        <taxon>Embryophyta</taxon>
        <taxon>Tracheophyta</taxon>
        <taxon>Spermatophyta</taxon>
        <taxon>Magnoliopsida</taxon>
        <taxon>eudicotyledons</taxon>
        <taxon>Gunneridae</taxon>
        <taxon>Pentapetalae</taxon>
        <taxon>rosids</taxon>
        <taxon>malvids</taxon>
        <taxon>Brassicales</taxon>
        <taxon>Brassicaceae</taxon>
        <taxon>Coluteocarpeae</taxon>
        <taxon>Microthlaspi</taxon>
    </lineage>
</organism>
<name>A0A6D2K426_9BRAS</name>
<keyword evidence="2" id="KW-1185">Reference proteome</keyword>
<dbReference type="EMBL" id="CACVBM020001274">
    <property type="protein sequence ID" value="CAA7042914.1"/>
    <property type="molecule type" value="Genomic_DNA"/>
</dbReference>
<evidence type="ECO:0000313" key="2">
    <source>
        <dbReference type="Proteomes" id="UP000467841"/>
    </source>
</evidence>
<reference evidence="1" key="1">
    <citation type="submission" date="2020-01" db="EMBL/GenBank/DDBJ databases">
        <authorList>
            <person name="Mishra B."/>
        </authorList>
    </citation>
    <scope>NUCLEOTIDE SEQUENCE [LARGE SCALE GENOMIC DNA]</scope>
</reference>
<evidence type="ECO:0008006" key="3">
    <source>
        <dbReference type="Google" id="ProtNLM"/>
    </source>
</evidence>
<dbReference type="OrthoDB" id="10566621at2759"/>
<sequence>MGSRPEIPQFDGSGDFAIWKKRMLANITVQGLKDLLKEKEVVTMTEQEILEETPAARKKRLEDEESWLERDDKALNLIFMYVNDLVLRKLDKCTSAAQPGKIWIVCISLRRCQIESTLN</sequence>
<dbReference type="Pfam" id="PF14223">
    <property type="entry name" value="Retrotran_gag_2"/>
    <property type="match status" value="1"/>
</dbReference>
<proteinExistence type="predicted"/>
<gene>
    <name evidence="1" type="ORF">MERR_LOCUS30149</name>
</gene>
<dbReference type="AlphaFoldDB" id="A0A6D2K426"/>
<evidence type="ECO:0000313" key="1">
    <source>
        <dbReference type="EMBL" id="CAA7042914.1"/>
    </source>
</evidence>
<dbReference type="Proteomes" id="UP000467841">
    <property type="component" value="Unassembled WGS sequence"/>
</dbReference>